<dbReference type="GO" id="GO:0005198">
    <property type="term" value="F:structural molecule activity"/>
    <property type="evidence" value="ECO:0007669"/>
    <property type="project" value="InterPro"/>
</dbReference>
<keyword evidence="1" id="KW-1133">Transmembrane helix</keyword>
<keyword evidence="3" id="KW-1185">Reference proteome</keyword>
<dbReference type="RefSeq" id="WP_148692225.1">
    <property type="nucleotide sequence ID" value="NZ_CP020477.1"/>
</dbReference>
<feature type="transmembrane region" description="Helical" evidence="1">
    <location>
        <begin position="68"/>
        <end position="90"/>
    </location>
</feature>
<reference evidence="2 3" key="1">
    <citation type="submission" date="2017-03" db="EMBL/GenBank/DDBJ databases">
        <title>Sulfur activation and transportation mechanism of thermophilic Archaea Acidianus manzaensis YN-25.</title>
        <authorList>
            <person name="Ma Y."/>
            <person name="Yang Y."/>
            <person name="Xia J."/>
        </authorList>
    </citation>
    <scope>NUCLEOTIDE SEQUENCE [LARGE SCALE GENOMIC DNA]</scope>
    <source>
        <strain evidence="2 3">YN-25</strain>
    </source>
</reference>
<dbReference type="GO" id="GO:0016020">
    <property type="term" value="C:membrane"/>
    <property type="evidence" value="ECO:0007669"/>
    <property type="project" value="InterPro"/>
</dbReference>
<dbReference type="KEGG" id="aman:B6F84_10675"/>
<evidence type="ECO:0000313" key="3">
    <source>
        <dbReference type="Proteomes" id="UP000193404"/>
    </source>
</evidence>
<dbReference type="InterPro" id="IPR009379">
    <property type="entry name" value="VP1_VP3"/>
</dbReference>
<keyword evidence="1" id="KW-0472">Membrane</keyword>
<evidence type="ECO:0000313" key="2">
    <source>
        <dbReference type="EMBL" id="ARM76437.1"/>
    </source>
</evidence>
<evidence type="ECO:0000256" key="1">
    <source>
        <dbReference type="SAM" id="Phobius"/>
    </source>
</evidence>
<accession>A0A1W6K1R5</accession>
<name>A0A1W6K1R5_9CREN</name>
<proteinExistence type="predicted"/>
<keyword evidence="1" id="KW-0812">Transmembrane</keyword>
<gene>
    <name evidence="2" type="ORF">B6F84_10675</name>
</gene>
<sequence>MEANIKEIIFLFLFVIIGIVLLSPIVSFIGNLTNPGTYTTYTTVSGTVTETTSSFVPNPYYVGSNNTVLISLVPIFYILIIIGVPAILIYKMYKGE</sequence>
<organism evidence="2 3">
    <name type="scientific">Acidianus manzaensis</name>
    <dbReference type="NCBI Taxonomy" id="282676"/>
    <lineage>
        <taxon>Archaea</taxon>
        <taxon>Thermoproteota</taxon>
        <taxon>Thermoprotei</taxon>
        <taxon>Sulfolobales</taxon>
        <taxon>Sulfolobaceae</taxon>
        <taxon>Acidianus</taxon>
    </lineage>
</organism>
<dbReference type="Pfam" id="PF06281">
    <property type="entry name" value="VP1_VP3"/>
    <property type="match status" value="1"/>
</dbReference>
<dbReference type="EMBL" id="CP020477">
    <property type="protein sequence ID" value="ARM76437.1"/>
    <property type="molecule type" value="Genomic_DNA"/>
</dbReference>
<dbReference type="STRING" id="282676.B6F84_10675"/>
<dbReference type="Proteomes" id="UP000193404">
    <property type="component" value="Chromosome"/>
</dbReference>
<dbReference type="GeneID" id="41591394"/>
<protein>
    <submittedName>
        <fullName evidence="2">Structural protein VP3</fullName>
    </submittedName>
</protein>
<feature type="transmembrane region" description="Helical" evidence="1">
    <location>
        <begin position="9"/>
        <end position="29"/>
    </location>
</feature>
<dbReference type="AlphaFoldDB" id="A0A1W6K1R5"/>